<evidence type="ECO:0000313" key="3">
    <source>
        <dbReference type="EMBL" id="MEG3437237.1"/>
    </source>
</evidence>
<dbReference type="GO" id="GO:0005737">
    <property type="term" value="C:cytoplasm"/>
    <property type="evidence" value="ECO:0007669"/>
    <property type="project" value="TreeGrafter"/>
</dbReference>
<dbReference type="Proteomes" id="UP001328733">
    <property type="component" value="Unassembled WGS sequence"/>
</dbReference>
<dbReference type="EMBL" id="JBAFSM010000013">
    <property type="protein sequence ID" value="MEG3437237.1"/>
    <property type="molecule type" value="Genomic_DNA"/>
</dbReference>
<keyword evidence="1 3" id="KW-0560">Oxidoreductase</keyword>
<dbReference type="PANTHER" id="PTHR13847">
    <property type="entry name" value="SARCOSINE DEHYDROGENASE-RELATED"/>
    <property type="match status" value="1"/>
</dbReference>
<accession>A0AAW9QHF3</accession>
<dbReference type="Pfam" id="PF01266">
    <property type="entry name" value="DAO"/>
    <property type="match status" value="1"/>
</dbReference>
<protein>
    <submittedName>
        <fullName evidence="3">FAD-dependent oxidoreductase</fullName>
        <ecNumber evidence="3">1.-.-.-</ecNumber>
    </submittedName>
</protein>
<dbReference type="AlphaFoldDB" id="A0AAW9QHF3"/>
<dbReference type="InterPro" id="IPR036188">
    <property type="entry name" value="FAD/NAD-bd_sf"/>
</dbReference>
<dbReference type="PANTHER" id="PTHR13847:SF289">
    <property type="entry name" value="GLYCINE OXIDASE"/>
    <property type="match status" value="1"/>
</dbReference>
<dbReference type="Gene3D" id="3.30.9.10">
    <property type="entry name" value="D-Amino Acid Oxidase, subunit A, domain 2"/>
    <property type="match status" value="1"/>
</dbReference>
<dbReference type="InterPro" id="IPR006076">
    <property type="entry name" value="FAD-dep_OxRdtase"/>
</dbReference>
<dbReference type="Gene3D" id="3.50.50.60">
    <property type="entry name" value="FAD/NAD(P)-binding domain"/>
    <property type="match status" value="1"/>
</dbReference>
<keyword evidence="4" id="KW-1185">Reference proteome</keyword>
<gene>
    <name evidence="3" type="ORF">V0288_08915</name>
</gene>
<organism evidence="3 4">
    <name type="scientific">Pannus brasiliensis CCIBt3594</name>
    <dbReference type="NCBI Taxonomy" id="1427578"/>
    <lineage>
        <taxon>Bacteria</taxon>
        <taxon>Bacillati</taxon>
        <taxon>Cyanobacteriota</taxon>
        <taxon>Cyanophyceae</taxon>
        <taxon>Oscillatoriophycideae</taxon>
        <taxon>Chroococcales</taxon>
        <taxon>Microcystaceae</taxon>
        <taxon>Pannus</taxon>
    </lineage>
</organism>
<dbReference type="EC" id="1.-.-.-" evidence="3"/>
<comment type="caution">
    <text evidence="3">The sequence shown here is derived from an EMBL/GenBank/DDBJ whole genome shotgun (WGS) entry which is preliminary data.</text>
</comment>
<dbReference type="GO" id="GO:0016491">
    <property type="term" value="F:oxidoreductase activity"/>
    <property type="evidence" value="ECO:0007669"/>
    <property type="project" value="UniProtKB-KW"/>
</dbReference>
<feature type="domain" description="FAD dependent oxidoreductase" evidence="2">
    <location>
        <begin position="3"/>
        <end position="357"/>
    </location>
</feature>
<dbReference type="SUPFAM" id="SSF51905">
    <property type="entry name" value="FAD/NAD(P)-binding domain"/>
    <property type="match status" value="1"/>
</dbReference>
<evidence type="ECO:0000313" key="4">
    <source>
        <dbReference type="Proteomes" id="UP001328733"/>
    </source>
</evidence>
<proteinExistence type="predicted"/>
<reference evidence="3 4" key="1">
    <citation type="submission" date="2024-01" db="EMBL/GenBank/DDBJ databases">
        <title>Genomic insights into the taxonomy and metabolism of the cyanobacterium Pannus brasiliensis CCIBt3594.</title>
        <authorList>
            <person name="Machado M."/>
            <person name="Botero N.B."/>
            <person name="Andreote A.P.D."/>
            <person name="Feitosa A.M.T."/>
            <person name="Popin R."/>
            <person name="Sivonen K."/>
            <person name="Fiore M.F."/>
        </authorList>
    </citation>
    <scope>NUCLEOTIDE SEQUENCE [LARGE SCALE GENOMIC DNA]</scope>
    <source>
        <strain evidence="3 4">CCIBt3594</strain>
    </source>
</reference>
<dbReference type="RefSeq" id="WP_332864719.1">
    <property type="nucleotide sequence ID" value="NZ_JBAFSM010000013.1"/>
</dbReference>
<evidence type="ECO:0000259" key="2">
    <source>
        <dbReference type="Pfam" id="PF01266"/>
    </source>
</evidence>
<name>A0AAW9QHF3_9CHRO</name>
<sequence length="363" mass="40408">MEKIAIIGGGVIGASIAYELGKIQGLEISLFEEKTPGQGSTGAALGIMMGAISHKTKGRGWKLRQKSLERYETLIPELESVTGIRIPFNRQGIVMFRFTDEDTESWQNLAGIRQRQGLELEIWDRQKLRENCPEITDDRVTGAIYSRFDRQVNPTILTRALVEGAARNGVNCHFGVKVENFEFDAVNDSNTHHCKAIHTEIGTFEIDRLILCAGIGSFELTRQLTRPVEIRPVIGQALQVKLPRDLGRKDFQPVLTGDDIHIVPLGNGEYWIGATVEFTELEEAELLEEVRQKAIEFCPELANGEIVRTWSGKRPRPEGKPAPVIEKLDGYDNVILATGHYRNGVLLAPATAQIVREAIETGK</sequence>
<evidence type="ECO:0000256" key="1">
    <source>
        <dbReference type="ARBA" id="ARBA00023002"/>
    </source>
</evidence>
<dbReference type="SUPFAM" id="SSF54373">
    <property type="entry name" value="FAD-linked reductases, C-terminal domain"/>
    <property type="match status" value="1"/>
</dbReference>